<comment type="similarity">
    <text evidence="1">Belongs to the UPF0065 (bug) family.</text>
</comment>
<dbReference type="Gene3D" id="3.40.190.10">
    <property type="entry name" value="Periplasmic binding protein-like II"/>
    <property type="match status" value="1"/>
</dbReference>
<dbReference type="PIRSF" id="PIRSF017082">
    <property type="entry name" value="YflP"/>
    <property type="match status" value="1"/>
</dbReference>
<sequence length="331" mass="35203">MPRILKLKPIHCYLTSLLFVLAHIFGLQVHAQSNYPTKAINFIVPYGAGGGADSRSRQIGLELSKILNVPVIVENKPGAGGNIGTEYIAKANPDGYTIGMGNFAPLAVNKTLFGNLKFDPETDLTPIVLIEKGPLVLVVHPSSSYKTVADIVADAKAKPGVLTFASGGIGGSHQLSAELFKQSAGIDMIHVPYKSGAAALTDLMGTNVNLMFDQMYSAMPSITAGKLRPLAITSKKRSPMLKDVPTFAEIGYPQVAVDNWQGLVAPKGTPKAIVDKLNAAVNQILKDPKIMEFILSQSNEVGGGSPEDFAKLIKAESTKWSAVVKIANIKP</sequence>
<dbReference type="SUPFAM" id="SSF53850">
    <property type="entry name" value="Periplasmic binding protein-like II"/>
    <property type="match status" value="1"/>
</dbReference>
<gene>
    <name evidence="2" type="ORF">SAMN06296008_12029</name>
</gene>
<dbReference type="AlphaFoldDB" id="A0A1W2C8I4"/>
<proteinExistence type="inferred from homology"/>
<dbReference type="OrthoDB" id="8678477at2"/>
<keyword evidence="3" id="KW-1185">Reference proteome</keyword>
<evidence type="ECO:0000256" key="1">
    <source>
        <dbReference type="ARBA" id="ARBA00006987"/>
    </source>
</evidence>
<dbReference type="Pfam" id="PF03401">
    <property type="entry name" value="TctC"/>
    <property type="match status" value="1"/>
</dbReference>
<dbReference type="CDD" id="cd07012">
    <property type="entry name" value="PBP2_Bug_TTT"/>
    <property type="match status" value="1"/>
</dbReference>
<keyword evidence="2" id="KW-0675">Receptor</keyword>
<dbReference type="Proteomes" id="UP000192708">
    <property type="component" value="Unassembled WGS sequence"/>
</dbReference>
<evidence type="ECO:0000313" key="3">
    <source>
        <dbReference type="Proteomes" id="UP000192708"/>
    </source>
</evidence>
<dbReference type="PANTHER" id="PTHR42928">
    <property type="entry name" value="TRICARBOXYLATE-BINDING PROTEIN"/>
    <property type="match status" value="1"/>
</dbReference>
<name>A0A1W2C8I4_9BURK</name>
<dbReference type="STRING" id="1938817.SAMN06296008_12029"/>
<dbReference type="Gene3D" id="3.40.190.150">
    <property type="entry name" value="Bordetella uptake gene, domain 1"/>
    <property type="match status" value="1"/>
</dbReference>
<dbReference type="InterPro" id="IPR042100">
    <property type="entry name" value="Bug_dom1"/>
</dbReference>
<protein>
    <submittedName>
        <fullName evidence="2">Tripartite-type tricarboxylate transporter, receptor component TctC</fullName>
    </submittedName>
</protein>
<dbReference type="InterPro" id="IPR005064">
    <property type="entry name" value="BUG"/>
</dbReference>
<dbReference type="EMBL" id="FWXJ01000020">
    <property type="protein sequence ID" value="SMC81416.1"/>
    <property type="molecule type" value="Genomic_DNA"/>
</dbReference>
<organism evidence="2 3">
    <name type="scientific">Polynucleobacter kasalickyi</name>
    <dbReference type="NCBI Taxonomy" id="1938817"/>
    <lineage>
        <taxon>Bacteria</taxon>
        <taxon>Pseudomonadati</taxon>
        <taxon>Pseudomonadota</taxon>
        <taxon>Betaproteobacteria</taxon>
        <taxon>Burkholderiales</taxon>
        <taxon>Burkholderiaceae</taxon>
        <taxon>Polynucleobacter</taxon>
    </lineage>
</organism>
<accession>A0A1W2C8I4</accession>
<reference evidence="2 3" key="1">
    <citation type="submission" date="2017-04" db="EMBL/GenBank/DDBJ databases">
        <authorList>
            <person name="Afonso C.L."/>
            <person name="Miller P.J."/>
            <person name="Scott M.A."/>
            <person name="Spackman E."/>
            <person name="Goraichik I."/>
            <person name="Dimitrov K.M."/>
            <person name="Suarez D.L."/>
            <person name="Swayne D.E."/>
        </authorList>
    </citation>
    <scope>NUCLEOTIDE SEQUENCE [LARGE SCALE GENOMIC DNA]</scope>
    <source>
        <strain evidence="2 3">VK13</strain>
    </source>
</reference>
<dbReference type="PANTHER" id="PTHR42928:SF5">
    <property type="entry name" value="BLR1237 PROTEIN"/>
    <property type="match status" value="1"/>
</dbReference>
<evidence type="ECO:0000313" key="2">
    <source>
        <dbReference type="EMBL" id="SMC81416.1"/>
    </source>
</evidence>
<dbReference type="RefSeq" id="WP_084285937.1">
    <property type="nucleotide sequence ID" value="NZ_FWXJ01000020.1"/>
</dbReference>